<proteinExistence type="predicted"/>
<evidence type="ECO:0000256" key="1">
    <source>
        <dbReference type="SAM" id="MobiDB-lite"/>
    </source>
</evidence>
<accession>A0A9P6JCJ7</accession>
<dbReference type="Proteomes" id="UP000738359">
    <property type="component" value="Unassembled WGS sequence"/>
</dbReference>
<feature type="region of interest" description="Disordered" evidence="1">
    <location>
        <begin position="52"/>
        <end position="129"/>
    </location>
</feature>
<feature type="region of interest" description="Disordered" evidence="1">
    <location>
        <begin position="157"/>
        <end position="178"/>
    </location>
</feature>
<name>A0A9P6JCJ7_MORAP</name>
<feature type="compositionally biased region" description="Low complexity" evidence="1">
    <location>
        <begin position="114"/>
        <end position="129"/>
    </location>
</feature>
<keyword evidence="3" id="KW-1185">Reference proteome</keyword>
<sequence length="216" mass="23129">MIDSLQSALCCWSSHQQSPPASPVLARRGPSATTCDCTTTHSELHNEKAAMADTAPTTPPCGDSKAHESSIHSGQDTRRSKDEKPSTQGDDTKGSKPRSLRASLPTPQHRRTNTAGSVSSTMSTSSASRGSYLRGFLTSVKKTPATESSSTIDSAIITSSSSNYGPHHPLQDQQQMEHTLSKSPSKQFSLQKFYYPRNSMTATTPSVAVIPSTIFV</sequence>
<protein>
    <submittedName>
        <fullName evidence="2">Uncharacterized protein</fullName>
    </submittedName>
</protein>
<feature type="region of interest" description="Disordered" evidence="1">
    <location>
        <begin position="14"/>
        <end position="37"/>
    </location>
</feature>
<organism evidence="2 3">
    <name type="scientific">Mortierella alpina</name>
    <name type="common">Oleaginous fungus</name>
    <name type="synonym">Mortierella renispora</name>
    <dbReference type="NCBI Taxonomy" id="64518"/>
    <lineage>
        <taxon>Eukaryota</taxon>
        <taxon>Fungi</taxon>
        <taxon>Fungi incertae sedis</taxon>
        <taxon>Mucoromycota</taxon>
        <taxon>Mortierellomycotina</taxon>
        <taxon>Mortierellomycetes</taxon>
        <taxon>Mortierellales</taxon>
        <taxon>Mortierellaceae</taxon>
        <taxon>Mortierella</taxon>
    </lineage>
</organism>
<comment type="caution">
    <text evidence="2">The sequence shown here is derived from an EMBL/GenBank/DDBJ whole genome shotgun (WGS) entry which is preliminary data.</text>
</comment>
<dbReference type="AlphaFoldDB" id="A0A9P6JCJ7"/>
<reference evidence="2" key="1">
    <citation type="journal article" date="2020" name="Fungal Divers.">
        <title>Resolving the Mortierellaceae phylogeny through synthesis of multi-gene phylogenetics and phylogenomics.</title>
        <authorList>
            <person name="Vandepol N."/>
            <person name="Liber J."/>
            <person name="Desiro A."/>
            <person name="Na H."/>
            <person name="Kennedy M."/>
            <person name="Barry K."/>
            <person name="Grigoriev I.V."/>
            <person name="Miller A.N."/>
            <person name="O'Donnell K."/>
            <person name="Stajich J.E."/>
            <person name="Bonito G."/>
        </authorList>
    </citation>
    <scope>NUCLEOTIDE SEQUENCE</scope>
    <source>
        <strain evidence="2">CK1249</strain>
    </source>
</reference>
<evidence type="ECO:0000313" key="2">
    <source>
        <dbReference type="EMBL" id="KAF9966859.1"/>
    </source>
</evidence>
<gene>
    <name evidence="2" type="ORF">BGZ70_001025</name>
</gene>
<feature type="compositionally biased region" description="Basic and acidic residues" evidence="1">
    <location>
        <begin position="64"/>
        <end position="94"/>
    </location>
</feature>
<evidence type="ECO:0000313" key="3">
    <source>
        <dbReference type="Proteomes" id="UP000738359"/>
    </source>
</evidence>
<dbReference type="EMBL" id="JAAAHY010000121">
    <property type="protein sequence ID" value="KAF9966859.1"/>
    <property type="molecule type" value="Genomic_DNA"/>
</dbReference>